<proteinExistence type="inferred from homology"/>
<evidence type="ECO:0000313" key="5">
    <source>
        <dbReference type="RefSeq" id="XP_035873166.1"/>
    </source>
</evidence>
<feature type="compositionally biased region" description="Basic and acidic residues" evidence="3">
    <location>
        <begin position="55"/>
        <end position="69"/>
    </location>
</feature>
<dbReference type="OrthoDB" id="19419at2759"/>
<dbReference type="Proteomes" id="UP000504628">
    <property type="component" value="Unplaced"/>
</dbReference>
<reference evidence="5" key="1">
    <citation type="submission" date="2025-08" db="UniProtKB">
        <authorList>
            <consortium name="RefSeq"/>
        </authorList>
    </citation>
    <scope>IDENTIFICATION</scope>
    <source>
        <tissue evidence="5">Muscle</tissue>
    </source>
</reference>
<keyword evidence="4" id="KW-1185">Reference proteome</keyword>
<accession>A0A7E6D2I3</accession>
<dbReference type="PANTHER" id="PTHR11875">
    <property type="entry name" value="TESTIS-SPECIFIC Y-ENCODED PROTEIN"/>
    <property type="match status" value="1"/>
</dbReference>
<dbReference type="RefSeq" id="XP_035873166.1">
    <property type="nucleotide sequence ID" value="XM_036017273.1"/>
</dbReference>
<dbReference type="Gene3D" id="3.30.1120.90">
    <property type="entry name" value="Nucleosome assembly protein"/>
    <property type="match status" value="1"/>
</dbReference>
<dbReference type="GeneID" id="114489360"/>
<sequence length="243" mass="26246">MWVRAVSRASCPAAEPANMASAAVHAISGASCATGVTMAPAKALQVVEVGPGDKKLTAEEAPVRAEEKPGGSSARPPLEALAALQCQLRAESARGHRVYLGVKLASAERRKPILERRRSIIQCIPGFWAKAIRNHPQISDIISEQDEDMLEYLVTSGGYRATRSTVVHWFWDYERGAPSRRLDTTSVNLFNWLSEHSLPGSGKIAEAEGGDSTGVFELEDRRLVVEGRSGDAVLVEADWGALE</sequence>
<dbReference type="Pfam" id="PF00956">
    <property type="entry name" value="NAP"/>
    <property type="match status" value="1"/>
</dbReference>
<evidence type="ECO:0000256" key="1">
    <source>
        <dbReference type="ARBA" id="ARBA00009947"/>
    </source>
</evidence>
<feature type="region of interest" description="Disordered" evidence="3">
    <location>
        <begin position="55"/>
        <end position="76"/>
    </location>
</feature>
<dbReference type="AlphaFoldDB" id="A0A7E6D2I3"/>
<organism evidence="4 5">
    <name type="scientific">Phyllostomus discolor</name>
    <name type="common">pale spear-nosed bat</name>
    <dbReference type="NCBI Taxonomy" id="89673"/>
    <lineage>
        <taxon>Eukaryota</taxon>
        <taxon>Metazoa</taxon>
        <taxon>Chordata</taxon>
        <taxon>Craniata</taxon>
        <taxon>Vertebrata</taxon>
        <taxon>Euteleostomi</taxon>
        <taxon>Mammalia</taxon>
        <taxon>Eutheria</taxon>
        <taxon>Laurasiatheria</taxon>
        <taxon>Chiroptera</taxon>
        <taxon>Yangochiroptera</taxon>
        <taxon>Phyllostomidae</taxon>
        <taxon>Phyllostominae</taxon>
        <taxon>Phyllostomus</taxon>
    </lineage>
</organism>
<dbReference type="FunCoup" id="A0A7E6D2I3">
    <property type="interactions" value="4"/>
</dbReference>
<dbReference type="KEGG" id="pdic:114489360"/>
<dbReference type="InterPro" id="IPR037231">
    <property type="entry name" value="NAP-like_sf"/>
</dbReference>
<dbReference type="InterPro" id="IPR002164">
    <property type="entry name" value="NAP_family"/>
</dbReference>
<gene>
    <name evidence="5" type="primary">LOC114489360</name>
</gene>
<evidence type="ECO:0000256" key="3">
    <source>
        <dbReference type="SAM" id="MobiDB-lite"/>
    </source>
</evidence>
<protein>
    <submittedName>
        <fullName evidence="5">Testis-specific Y-encoded protein 1-like</fullName>
    </submittedName>
</protein>
<comment type="similarity">
    <text evidence="1 2">Belongs to the nucleosome assembly protein (NAP) family.</text>
</comment>
<dbReference type="InParanoid" id="A0A7E6D2I3"/>
<name>A0A7E6D2I3_9CHIR</name>
<dbReference type="PROSITE" id="PS51257">
    <property type="entry name" value="PROKAR_LIPOPROTEIN"/>
    <property type="match status" value="1"/>
</dbReference>
<evidence type="ECO:0000313" key="4">
    <source>
        <dbReference type="Proteomes" id="UP000504628"/>
    </source>
</evidence>
<dbReference type="SUPFAM" id="SSF143113">
    <property type="entry name" value="NAP-like"/>
    <property type="match status" value="1"/>
</dbReference>
<dbReference type="GO" id="GO:0006334">
    <property type="term" value="P:nucleosome assembly"/>
    <property type="evidence" value="ECO:0007669"/>
    <property type="project" value="InterPro"/>
</dbReference>
<evidence type="ECO:0000256" key="2">
    <source>
        <dbReference type="RuleBase" id="RU003876"/>
    </source>
</evidence>
<dbReference type="GO" id="GO:0005634">
    <property type="term" value="C:nucleus"/>
    <property type="evidence" value="ECO:0007669"/>
    <property type="project" value="InterPro"/>
</dbReference>